<evidence type="ECO:0000313" key="2">
    <source>
        <dbReference type="EMBL" id="SFF58388.1"/>
    </source>
</evidence>
<sequence>MVSFPIAYENFSMRKEPIEEAIAIFGTQVRNKRIHLDMTQEELAYEVELSPNYIGYIERAERHPGIYQIIAISFALGVSPSYLFNDVNVPEEFKRSPE</sequence>
<protein>
    <submittedName>
        <fullName evidence="2">Helix-turn-helix</fullName>
    </submittedName>
</protein>
<dbReference type="CDD" id="cd00093">
    <property type="entry name" value="HTH_XRE"/>
    <property type="match status" value="1"/>
</dbReference>
<dbReference type="SMART" id="SM00530">
    <property type="entry name" value="HTH_XRE"/>
    <property type="match status" value="1"/>
</dbReference>
<accession>A0A1I2JWF2</accession>
<dbReference type="Proteomes" id="UP000198897">
    <property type="component" value="Unassembled WGS sequence"/>
</dbReference>
<dbReference type="EMBL" id="FOOG01000002">
    <property type="protein sequence ID" value="SFF58388.1"/>
    <property type="molecule type" value="Genomic_DNA"/>
</dbReference>
<dbReference type="AlphaFoldDB" id="A0A1I2JWF2"/>
<evidence type="ECO:0000259" key="1">
    <source>
        <dbReference type="PROSITE" id="PS50943"/>
    </source>
</evidence>
<name>A0A1I2JWF2_9BACI</name>
<organism evidence="2 3">
    <name type="scientific">Halobacillus alkaliphilus</name>
    <dbReference type="NCBI Taxonomy" id="396056"/>
    <lineage>
        <taxon>Bacteria</taxon>
        <taxon>Bacillati</taxon>
        <taxon>Bacillota</taxon>
        <taxon>Bacilli</taxon>
        <taxon>Bacillales</taxon>
        <taxon>Bacillaceae</taxon>
        <taxon>Halobacillus</taxon>
    </lineage>
</organism>
<reference evidence="3" key="1">
    <citation type="submission" date="2016-10" db="EMBL/GenBank/DDBJ databases">
        <authorList>
            <person name="Varghese N."/>
            <person name="Submissions S."/>
        </authorList>
    </citation>
    <scope>NUCLEOTIDE SEQUENCE [LARGE SCALE GENOMIC DNA]</scope>
    <source>
        <strain evidence="3">FP5</strain>
    </source>
</reference>
<dbReference type="SUPFAM" id="SSF47413">
    <property type="entry name" value="lambda repressor-like DNA-binding domains"/>
    <property type="match status" value="1"/>
</dbReference>
<dbReference type="PROSITE" id="PS50943">
    <property type="entry name" value="HTH_CROC1"/>
    <property type="match status" value="1"/>
</dbReference>
<dbReference type="Gene3D" id="1.10.260.40">
    <property type="entry name" value="lambda repressor-like DNA-binding domains"/>
    <property type="match status" value="1"/>
</dbReference>
<dbReference type="InterPro" id="IPR001387">
    <property type="entry name" value="Cro/C1-type_HTH"/>
</dbReference>
<feature type="domain" description="HTH cro/C1-type" evidence="1">
    <location>
        <begin position="29"/>
        <end position="83"/>
    </location>
</feature>
<dbReference type="GO" id="GO:0003677">
    <property type="term" value="F:DNA binding"/>
    <property type="evidence" value="ECO:0007669"/>
    <property type="project" value="InterPro"/>
</dbReference>
<gene>
    <name evidence="2" type="ORF">SAMN05216353_102176</name>
</gene>
<proteinExistence type="predicted"/>
<dbReference type="InterPro" id="IPR010982">
    <property type="entry name" value="Lambda_DNA-bd_dom_sf"/>
</dbReference>
<evidence type="ECO:0000313" key="3">
    <source>
        <dbReference type="Proteomes" id="UP000198897"/>
    </source>
</evidence>
<keyword evidence="3" id="KW-1185">Reference proteome</keyword>
<dbReference type="Pfam" id="PF01381">
    <property type="entry name" value="HTH_3"/>
    <property type="match status" value="1"/>
</dbReference>